<reference evidence="3 4" key="1">
    <citation type="journal article" date="2018" name="Sci. Rep.">
        <title>Genome sequence of the cauliflower mushroom Sparassis crispa (Hanabiratake) and its association with beneficial usage.</title>
        <authorList>
            <person name="Kiyama R."/>
            <person name="Furutani Y."/>
            <person name="Kawaguchi K."/>
            <person name="Nakanishi T."/>
        </authorList>
    </citation>
    <scope>NUCLEOTIDE SEQUENCE [LARGE SCALE GENOMIC DNA]</scope>
</reference>
<keyword evidence="4" id="KW-1185">Reference proteome</keyword>
<dbReference type="STRING" id="139825.A0A401GQG1"/>
<feature type="region of interest" description="Disordered" evidence="2">
    <location>
        <begin position="252"/>
        <end position="934"/>
    </location>
</feature>
<feature type="compositionally biased region" description="Polar residues" evidence="2">
    <location>
        <begin position="485"/>
        <end position="495"/>
    </location>
</feature>
<proteinExistence type="predicted"/>
<feature type="compositionally biased region" description="Low complexity" evidence="2">
    <location>
        <begin position="726"/>
        <end position="739"/>
    </location>
</feature>
<dbReference type="InterPro" id="IPR028245">
    <property type="entry name" value="PIL1/LSP1"/>
</dbReference>
<dbReference type="GO" id="GO:0006897">
    <property type="term" value="P:endocytosis"/>
    <property type="evidence" value="ECO:0007669"/>
    <property type="project" value="TreeGrafter"/>
</dbReference>
<dbReference type="PANTHER" id="PTHR31962">
    <property type="entry name" value="SPHINGOLIPID LONG CHAIN BASE-RESPONSIVE PROTEIN PIL1"/>
    <property type="match status" value="1"/>
</dbReference>
<gene>
    <name evidence="3" type="ORF">SCP_0604420</name>
</gene>
<dbReference type="Pfam" id="PF13805">
    <property type="entry name" value="Pil1"/>
    <property type="match status" value="1"/>
</dbReference>
<feature type="coiled-coil region" evidence="1">
    <location>
        <begin position="90"/>
        <end position="124"/>
    </location>
</feature>
<feature type="compositionally biased region" description="Pro residues" evidence="2">
    <location>
        <begin position="648"/>
        <end position="657"/>
    </location>
</feature>
<evidence type="ECO:0000256" key="1">
    <source>
        <dbReference type="SAM" id="Coils"/>
    </source>
</evidence>
<evidence type="ECO:0000313" key="4">
    <source>
        <dbReference type="Proteomes" id="UP000287166"/>
    </source>
</evidence>
<feature type="compositionally biased region" description="Basic and acidic residues" evidence="2">
    <location>
        <begin position="706"/>
        <end position="716"/>
    </location>
</feature>
<feature type="compositionally biased region" description="Pro residues" evidence="2">
    <location>
        <begin position="468"/>
        <end position="483"/>
    </location>
</feature>
<evidence type="ECO:0000256" key="2">
    <source>
        <dbReference type="SAM" id="MobiDB-lite"/>
    </source>
</evidence>
<feature type="compositionally biased region" description="Polar residues" evidence="2">
    <location>
        <begin position="303"/>
        <end position="321"/>
    </location>
</feature>
<dbReference type="GO" id="GO:0008289">
    <property type="term" value="F:lipid binding"/>
    <property type="evidence" value="ECO:0007669"/>
    <property type="project" value="TreeGrafter"/>
</dbReference>
<dbReference type="InterPro" id="IPR027267">
    <property type="entry name" value="AH/BAR_dom_sf"/>
</dbReference>
<feature type="compositionally biased region" description="Polar residues" evidence="2">
    <location>
        <begin position="252"/>
        <end position="262"/>
    </location>
</feature>
<evidence type="ECO:0008006" key="5">
    <source>
        <dbReference type="Google" id="ProtNLM"/>
    </source>
</evidence>
<dbReference type="GeneID" id="38781380"/>
<feature type="compositionally biased region" description="Basic and acidic residues" evidence="2">
    <location>
        <begin position="924"/>
        <end position="934"/>
    </location>
</feature>
<dbReference type="PANTHER" id="PTHR31962:SF6">
    <property type="entry name" value="EISOSOME COMPONENT PIL1-DOMAIN-CONTAINING PROTEIN"/>
    <property type="match status" value="1"/>
</dbReference>
<dbReference type="GO" id="GO:0070941">
    <property type="term" value="P:eisosome assembly"/>
    <property type="evidence" value="ECO:0007669"/>
    <property type="project" value="TreeGrafter"/>
</dbReference>
<dbReference type="AlphaFoldDB" id="A0A401GQG1"/>
<dbReference type="GO" id="GO:0005886">
    <property type="term" value="C:plasma membrane"/>
    <property type="evidence" value="ECO:0007669"/>
    <property type="project" value="TreeGrafter"/>
</dbReference>
<feature type="compositionally biased region" description="Basic and acidic residues" evidence="2">
    <location>
        <begin position="594"/>
        <end position="605"/>
    </location>
</feature>
<dbReference type="GO" id="GO:0036286">
    <property type="term" value="C:eisosome filament"/>
    <property type="evidence" value="ECO:0007669"/>
    <property type="project" value="TreeGrafter"/>
</dbReference>
<feature type="compositionally biased region" description="Polar residues" evidence="2">
    <location>
        <begin position="751"/>
        <end position="772"/>
    </location>
</feature>
<dbReference type="Gene3D" id="1.20.1270.60">
    <property type="entry name" value="Arfaptin homology (AH) domain/BAR domain"/>
    <property type="match status" value="1"/>
</dbReference>
<accession>A0A401GQG1</accession>
<evidence type="ECO:0000313" key="3">
    <source>
        <dbReference type="EMBL" id="GBE84463.1"/>
    </source>
</evidence>
<feature type="compositionally biased region" description="Basic and acidic residues" evidence="2">
    <location>
        <begin position="540"/>
        <end position="560"/>
    </location>
</feature>
<protein>
    <recommendedName>
        <fullName evidence="5">Eisosome component PIL1-domain-containing protein</fullName>
    </recommendedName>
</protein>
<organism evidence="3 4">
    <name type="scientific">Sparassis crispa</name>
    <dbReference type="NCBI Taxonomy" id="139825"/>
    <lineage>
        <taxon>Eukaryota</taxon>
        <taxon>Fungi</taxon>
        <taxon>Dikarya</taxon>
        <taxon>Basidiomycota</taxon>
        <taxon>Agaricomycotina</taxon>
        <taxon>Agaricomycetes</taxon>
        <taxon>Polyporales</taxon>
        <taxon>Sparassidaceae</taxon>
        <taxon>Sparassis</taxon>
    </lineage>
</organism>
<sequence length="934" mass="99792">MFKKIAHNTTVPALGGNRDLRTLQDLITAEKGVLNSLHKLSSDLTKASEALKVWGLGEGDDLGDILSASTVLFNHFTASLTTFASHEVSVREHMKALRTREESLDELRRRRKAHAAKADSADKKLAKMNPDNKNLQGQRELVYRLQEEIRIMDTDIMAEEASLSDFKRSTTKMWMGLKFGGLLECSNKGVIVGEIGLLVIEEIPLETTEPGLPRAYYQGRSRTGSLIAEAQTAVSSVQFPSDPYQQTLTEYRTSGNSLSEQSPILPPPQRRQPAMMDNPPVGGIGSPPLHPMSMPLPTDRPRSTTSSRLSQGPISPTNTGFSGYPPGPQGNFSADSPVSPSPHMPQPDIYPSVTNEFGAIAPGQFSARSSSVRNPDERERAGGPRGARFATFPTKVGGPRSPHAPPQEGDRPPSLDVNAPEDDFSSSVAAALSQQWQLDGEARRASMSTRKPPPHVKSDDYSHSTYTSPPPLYSPHDLPPGAAPPQSQYGGTWNSPVIAPHEADPSLPPPREGAEEESYVGLAYMSGQHIGSEPSLAGVDRGDKRVKFESGREETGKLDTDMGAQIAEAAPKLEVATHLQPAEGAQIESPIAESHQEADPHHSPISDHPPSPRVPLPEHDNQSLHAAAAREVSRELDALMLNGATPRAPSPLLPPQAPFSRRAVSPRPEMENSSSQPTSPRLEYIRERSRAMSSSASSGDPTGHISEPRFTGERDAPLPAPGIKVSNIPSPTSSSISTNPYRASPEHSPAVGTSQPTSSFYNLSAVSGSNPVLGTGARTIPASAFRRPRAPTSPATDSGGSSGAATDISPLVVKKRPLPPSPHPAAPGVRIPSAPFTSQYTQSAVDPRFRSVSAEPGPGGGLASHQTVPAQPPSYGEVQGAEEEDEYDFVGAYAQSSHPPPAHRTEAEDPRQSGLGHVRSAANMDRDGHEEGLR</sequence>
<feature type="compositionally biased region" description="Polar residues" evidence="2">
    <location>
        <begin position="425"/>
        <end position="437"/>
    </location>
</feature>
<comment type="caution">
    <text evidence="3">The sequence shown here is derived from an EMBL/GenBank/DDBJ whole genome shotgun (WGS) entry which is preliminary data.</text>
</comment>
<dbReference type="EMBL" id="BFAD01000006">
    <property type="protein sequence ID" value="GBE84463.1"/>
    <property type="molecule type" value="Genomic_DNA"/>
</dbReference>
<dbReference type="InParanoid" id="A0A401GQG1"/>
<dbReference type="OrthoDB" id="5599269at2759"/>
<dbReference type="RefSeq" id="XP_027615376.1">
    <property type="nucleotide sequence ID" value="XM_027759575.1"/>
</dbReference>
<keyword evidence="1" id="KW-0175">Coiled coil</keyword>
<name>A0A401GQG1_9APHY</name>
<dbReference type="Proteomes" id="UP000287166">
    <property type="component" value="Unassembled WGS sequence"/>
</dbReference>
<feature type="compositionally biased region" description="Polar residues" evidence="2">
    <location>
        <begin position="835"/>
        <end position="844"/>
    </location>
</feature>